<proteinExistence type="predicted"/>
<keyword evidence="2" id="KW-1185">Reference proteome</keyword>
<comment type="caution">
    <text evidence="1">The sequence shown here is derived from an EMBL/GenBank/DDBJ whole genome shotgun (WGS) entry which is preliminary data.</text>
</comment>
<dbReference type="Proteomes" id="UP000824469">
    <property type="component" value="Unassembled WGS sequence"/>
</dbReference>
<feature type="non-terminal residue" evidence="1">
    <location>
        <position position="1"/>
    </location>
</feature>
<sequence length="123" mass="13419">VDVVNLAVHWLCPTFYGNLASEVANLNMVSWSTQDVSPGSSSGVASALSDLERCFKVLMEFVESLSSYAKDKKTGRICIQLPNIKALGASLVPVPSWWAELCSSAGDAFGYLWRRWINACSVE</sequence>
<dbReference type="AlphaFoldDB" id="A0AA38FR77"/>
<evidence type="ECO:0000313" key="1">
    <source>
        <dbReference type="EMBL" id="KAH9307693.1"/>
    </source>
</evidence>
<name>A0AA38FR77_TAXCH</name>
<protein>
    <submittedName>
        <fullName evidence="1">Uncharacterized protein</fullName>
    </submittedName>
</protein>
<accession>A0AA38FR77</accession>
<evidence type="ECO:0000313" key="2">
    <source>
        <dbReference type="Proteomes" id="UP000824469"/>
    </source>
</evidence>
<organism evidence="1 2">
    <name type="scientific">Taxus chinensis</name>
    <name type="common">Chinese yew</name>
    <name type="synonym">Taxus wallichiana var. chinensis</name>
    <dbReference type="NCBI Taxonomy" id="29808"/>
    <lineage>
        <taxon>Eukaryota</taxon>
        <taxon>Viridiplantae</taxon>
        <taxon>Streptophyta</taxon>
        <taxon>Embryophyta</taxon>
        <taxon>Tracheophyta</taxon>
        <taxon>Spermatophyta</taxon>
        <taxon>Pinopsida</taxon>
        <taxon>Pinidae</taxon>
        <taxon>Conifers II</taxon>
        <taxon>Cupressales</taxon>
        <taxon>Taxaceae</taxon>
        <taxon>Taxus</taxon>
    </lineage>
</organism>
<gene>
    <name evidence="1" type="ORF">KI387_035604</name>
</gene>
<dbReference type="EMBL" id="JAHRHJ020000007">
    <property type="protein sequence ID" value="KAH9307693.1"/>
    <property type="molecule type" value="Genomic_DNA"/>
</dbReference>
<reference evidence="1 2" key="1">
    <citation type="journal article" date="2021" name="Nat. Plants">
        <title>The Taxus genome provides insights into paclitaxel biosynthesis.</title>
        <authorList>
            <person name="Xiong X."/>
            <person name="Gou J."/>
            <person name="Liao Q."/>
            <person name="Li Y."/>
            <person name="Zhou Q."/>
            <person name="Bi G."/>
            <person name="Li C."/>
            <person name="Du R."/>
            <person name="Wang X."/>
            <person name="Sun T."/>
            <person name="Guo L."/>
            <person name="Liang H."/>
            <person name="Lu P."/>
            <person name="Wu Y."/>
            <person name="Zhang Z."/>
            <person name="Ro D.K."/>
            <person name="Shang Y."/>
            <person name="Huang S."/>
            <person name="Yan J."/>
        </authorList>
    </citation>
    <scope>NUCLEOTIDE SEQUENCE [LARGE SCALE GENOMIC DNA]</scope>
    <source>
        <strain evidence="1">Ta-2019</strain>
    </source>
</reference>